<feature type="signal peptide" evidence="2">
    <location>
        <begin position="1"/>
        <end position="28"/>
    </location>
</feature>
<evidence type="ECO:0000313" key="3">
    <source>
        <dbReference type="EMBL" id="EFC36214.1"/>
    </source>
</evidence>
<evidence type="ECO:0000256" key="1">
    <source>
        <dbReference type="SAM" id="Phobius"/>
    </source>
</evidence>
<evidence type="ECO:0000313" key="4">
    <source>
        <dbReference type="Proteomes" id="UP000006671"/>
    </source>
</evidence>
<evidence type="ECO:0000256" key="2">
    <source>
        <dbReference type="SAM" id="SignalP"/>
    </source>
</evidence>
<dbReference type="AlphaFoldDB" id="D2W3X8"/>
<keyword evidence="4" id="KW-1185">Reference proteome</keyword>
<accession>D2W3X8</accession>
<protein>
    <submittedName>
        <fullName evidence="3">Predicted protein</fullName>
    </submittedName>
</protein>
<name>D2W3X8_NAEGR</name>
<reference evidence="3 4" key="1">
    <citation type="journal article" date="2010" name="Cell">
        <title>The genome of Naegleria gruberi illuminates early eukaryotic versatility.</title>
        <authorList>
            <person name="Fritz-Laylin L.K."/>
            <person name="Prochnik S.E."/>
            <person name="Ginger M.L."/>
            <person name="Dacks J.B."/>
            <person name="Carpenter M.L."/>
            <person name="Field M.C."/>
            <person name="Kuo A."/>
            <person name="Paredez A."/>
            <person name="Chapman J."/>
            <person name="Pham J."/>
            <person name="Shu S."/>
            <person name="Neupane R."/>
            <person name="Cipriano M."/>
            <person name="Mancuso J."/>
            <person name="Tu H."/>
            <person name="Salamov A."/>
            <person name="Lindquist E."/>
            <person name="Shapiro H."/>
            <person name="Lucas S."/>
            <person name="Grigoriev I.V."/>
            <person name="Cande W.Z."/>
            <person name="Fulton C."/>
            <person name="Rokhsar D.S."/>
            <person name="Dawson S.C."/>
        </authorList>
    </citation>
    <scope>NUCLEOTIDE SEQUENCE [LARGE SCALE GENOMIC DNA]</scope>
    <source>
        <strain evidence="3 4">NEG-M</strain>
    </source>
</reference>
<dbReference type="RefSeq" id="XP_002668958.1">
    <property type="nucleotide sequence ID" value="XM_002668912.1"/>
</dbReference>
<dbReference type="InParanoid" id="D2W3X8"/>
<dbReference type="EMBL" id="GG738935">
    <property type="protein sequence ID" value="EFC36214.1"/>
    <property type="molecule type" value="Genomic_DNA"/>
</dbReference>
<keyword evidence="1" id="KW-0812">Transmembrane</keyword>
<sequence length="289" mass="31609">MFNNKHWITSTLLTLFVFLLINFIKCDSNECKCEYCNCGGFTCNIKPNQYNVATAYCDYAPNTYVSYISVQLKSSSDKITVKTMPYSDNSNTGGSGLSGLSSSGSVSCYQGSSFMTDTSINRYITYFTCDSNGFSCTSSQFDTMSYCTDKTITVNNLLLTSDKSIINSGDLINFKTYLRDSQNSTLSTKASVSLRIENGISPLVLYNIDSGRSYFSEGGIGDFSGAMIKSKQNQTVTLLAKYVQSGKFLESRLNVNVMGDPTFNSANTLMSGGGFGCLFLILIISFIAF</sequence>
<proteinExistence type="predicted"/>
<keyword evidence="2" id="KW-0732">Signal</keyword>
<organism evidence="4">
    <name type="scientific">Naegleria gruberi</name>
    <name type="common">Amoeba</name>
    <dbReference type="NCBI Taxonomy" id="5762"/>
    <lineage>
        <taxon>Eukaryota</taxon>
        <taxon>Discoba</taxon>
        <taxon>Heterolobosea</taxon>
        <taxon>Tetramitia</taxon>
        <taxon>Eutetramitia</taxon>
        <taxon>Vahlkampfiidae</taxon>
        <taxon>Naegleria</taxon>
    </lineage>
</organism>
<feature type="transmembrane region" description="Helical" evidence="1">
    <location>
        <begin position="269"/>
        <end position="288"/>
    </location>
</feature>
<keyword evidence="1" id="KW-1133">Transmembrane helix</keyword>
<dbReference type="Proteomes" id="UP000006671">
    <property type="component" value="Unassembled WGS sequence"/>
</dbReference>
<dbReference type="KEGG" id="ngr:NAEGRDRAFT_76104"/>
<gene>
    <name evidence="3" type="ORF">NAEGRDRAFT_76104</name>
</gene>
<feature type="chain" id="PRO_5003038553" evidence="2">
    <location>
        <begin position="29"/>
        <end position="289"/>
    </location>
</feature>
<dbReference type="GeneID" id="8860886"/>
<dbReference type="VEuPathDB" id="AmoebaDB:NAEGRDRAFT_76104"/>
<keyword evidence="1" id="KW-0472">Membrane</keyword>